<evidence type="ECO:0000256" key="1">
    <source>
        <dbReference type="SAM" id="Phobius"/>
    </source>
</evidence>
<reference evidence="2 3" key="1">
    <citation type="submission" date="2019-06" db="EMBL/GenBank/DDBJ databases">
        <title>Sequencing the genomes of 1000 actinobacteria strains.</title>
        <authorList>
            <person name="Klenk H.-P."/>
        </authorList>
    </citation>
    <scope>NUCLEOTIDE SEQUENCE [LARGE SCALE GENOMIC DNA]</scope>
    <source>
        <strain evidence="2 3">DSM 44826</strain>
    </source>
</reference>
<keyword evidence="1" id="KW-0472">Membrane</keyword>
<evidence type="ECO:0000313" key="3">
    <source>
        <dbReference type="Proteomes" id="UP000317940"/>
    </source>
</evidence>
<name>A0A561ULP5_9ACTN</name>
<accession>A0A561ULP5</accession>
<sequence>MRAATLSTERSALAMPAASRIGTALLAAGSSGPNVFLMVGIGLAIGIGYGFVLARRNKRRK</sequence>
<gene>
    <name evidence="2" type="ORF">FHX73_114144</name>
</gene>
<evidence type="ECO:0000313" key="2">
    <source>
        <dbReference type="EMBL" id="TWG00270.1"/>
    </source>
</evidence>
<keyword evidence="1" id="KW-1133">Transmembrane helix</keyword>
<dbReference type="EMBL" id="VIWT01000001">
    <property type="protein sequence ID" value="TWG00270.1"/>
    <property type="molecule type" value="Genomic_DNA"/>
</dbReference>
<proteinExistence type="predicted"/>
<protein>
    <submittedName>
        <fullName evidence="2">Putative secreted protein with PEP-CTERM sorting signal</fullName>
    </submittedName>
</protein>
<comment type="caution">
    <text evidence="2">The sequence shown here is derived from an EMBL/GenBank/DDBJ whole genome shotgun (WGS) entry which is preliminary data.</text>
</comment>
<keyword evidence="3" id="KW-1185">Reference proteome</keyword>
<feature type="transmembrane region" description="Helical" evidence="1">
    <location>
        <begin position="35"/>
        <end position="54"/>
    </location>
</feature>
<dbReference type="Proteomes" id="UP000317940">
    <property type="component" value="Unassembled WGS sequence"/>
</dbReference>
<dbReference type="AlphaFoldDB" id="A0A561ULP5"/>
<organism evidence="2 3">
    <name type="scientific">Kitasatospora viridis</name>
    <dbReference type="NCBI Taxonomy" id="281105"/>
    <lineage>
        <taxon>Bacteria</taxon>
        <taxon>Bacillati</taxon>
        <taxon>Actinomycetota</taxon>
        <taxon>Actinomycetes</taxon>
        <taxon>Kitasatosporales</taxon>
        <taxon>Streptomycetaceae</taxon>
        <taxon>Kitasatospora</taxon>
    </lineage>
</organism>
<keyword evidence="1" id="KW-0812">Transmembrane</keyword>